<feature type="region of interest" description="Disordered" evidence="1">
    <location>
        <begin position="1"/>
        <end position="39"/>
    </location>
</feature>
<organism evidence="2 3">
    <name type="scientific">Pseudomonas lundensis</name>
    <dbReference type="NCBI Taxonomy" id="86185"/>
    <lineage>
        <taxon>Bacteria</taxon>
        <taxon>Pseudomonadati</taxon>
        <taxon>Pseudomonadota</taxon>
        <taxon>Gammaproteobacteria</taxon>
        <taxon>Pseudomonadales</taxon>
        <taxon>Pseudomonadaceae</taxon>
        <taxon>Pseudomonas</taxon>
    </lineage>
</organism>
<dbReference type="AlphaFoldDB" id="A0AAX2H920"/>
<accession>A0AAX2H920</accession>
<proteinExistence type="predicted"/>
<gene>
    <name evidence="2" type="ORF">PLUA15_280047</name>
</gene>
<reference evidence="2 3" key="1">
    <citation type="submission" date="2017-08" db="EMBL/GenBank/DDBJ databases">
        <authorList>
            <person name="Chaillou S."/>
        </authorList>
    </citation>
    <scope>NUCLEOTIDE SEQUENCE [LARGE SCALE GENOMIC DNA]</scope>
    <source>
        <strain evidence="2 3">MFPA15A1205</strain>
    </source>
</reference>
<protein>
    <submittedName>
        <fullName evidence="2">Uncharacterized protein</fullName>
    </submittedName>
</protein>
<evidence type="ECO:0000313" key="3">
    <source>
        <dbReference type="Proteomes" id="UP000219564"/>
    </source>
</evidence>
<evidence type="ECO:0000313" key="2">
    <source>
        <dbReference type="EMBL" id="SOB53107.1"/>
    </source>
</evidence>
<dbReference type="EMBL" id="OBKZ01000021">
    <property type="protein sequence ID" value="SOB53107.1"/>
    <property type="molecule type" value="Genomic_DNA"/>
</dbReference>
<evidence type="ECO:0000256" key="1">
    <source>
        <dbReference type="SAM" id="MobiDB-lite"/>
    </source>
</evidence>
<comment type="caution">
    <text evidence="2">The sequence shown here is derived from an EMBL/GenBank/DDBJ whole genome shotgun (WGS) entry which is preliminary data.</text>
</comment>
<sequence length="79" mass="8330">MQWRSPALVDSQCCAASGKQRHKSSETGGADVGGSAQSDACSGRVAESWRYCRRRWGGAIISAAIDTADSTPPIGYLLL</sequence>
<dbReference type="Proteomes" id="UP000219564">
    <property type="component" value="Unassembled WGS sequence"/>
</dbReference>
<name>A0AAX2H920_9PSED</name>